<dbReference type="Proteomes" id="UP000789405">
    <property type="component" value="Unassembled WGS sequence"/>
</dbReference>
<keyword evidence="2" id="KW-1185">Reference proteome</keyword>
<proteinExistence type="predicted"/>
<dbReference type="EMBL" id="CAJVPY010011813">
    <property type="protein sequence ID" value="CAG8729917.1"/>
    <property type="molecule type" value="Genomic_DNA"/>
</dbReference>
<accession>A0A9N9IE34</accession>
<feature type="non-terminal residue" evidence="1">
    <location>
        <position position="97"/>
    </location>
</feature>
<dbReference type="AlphaFoldDB" id="A0A9N9IE34"/>
<evidence type="ECO:0000313" key="2">
    <source>
        <dbReference type="Proteomes" id="UP000789405"/>
    </source>
</evidence>
<organism evidence="1 2">
    <name type="scientific">Dentiscutata erythropus</name>
    <dbReference type="NCBI Taxonomy" id="1348616"/>
    <lineage>
        <taxon>Eukaryota</taxon>
        <taxon>Fungi</taxon>
        <taxon>Fungi incertae sedis</taxon>
        <taxon>Mucoromycota</taxon>
        <taxon>Glomeromycotina</taxon>
        <taxon>Glomeromycetes</taxon>
        <taxon>Diversisporales</taxon>
        <taxon>Gigasporaceae</taxon>
        <taxon>Dentiscutata</taxon>
    </lineage>
</organism>
<sequence length="97" mass="11261">MNKYSCGHYYLPESFIYKGKTNKTCSNCLISKAKKRKKLENNKTETTIKMILSHTLCDYVAKLISNVVNTNRISFEIRIDLTNLKSIVRLIVDKIEE</sequence>
<reference evidence="1" key="1">
    <citation type="submission" date="2021-06" db="EMBL/GenBank/DDBJ databases">
        <authorList>
            <person name="Kallberg Y."/>
            <person name="Tangrot J."/>
            <person name="Rosling A."/>
        </authorList>
    </citation>
    <scope>NUCLEOTIDE SEQUENCE</scope>
    <source>
        <strain evidence="1">MA453B</strain>
    </source>
</reference>
<comment type="caution">
    <text evidence="1">The sequence shown here is derived from an EMBL/GenBank/DDBJ whole genome shotgun (WGS) entry which is preliminary data.</text>
</comment>
<protein>
    <submittedName>
        <fullName evidence="1">10644_t:CDS:1</fullName>
    </submittedName>
</protein>
<evidence type="ECO:0000313" key="1">
    <source>
        <dbReference type="EMBL" id="CAG8729917.1"/>
    </source>
</evidence>
<gene>
    <name evidence="1" type="ORF">DERYTH_LOCUS15031</name>
</gene>
<name>A0A9N9IE34_9GLOM</name>